<organism evidence="1 2">
    <name type="scientific">Portunus trituberculatus</name>
    <name type="common">Swimming crab</name>
    <name type="synonym">Neptunus trituberculatus</name>
    <dbReference type="NCBI Taxonomy" id="210409"/>
    <lineage>
        <taxon>Eukaryota</taxon>
        <taxon>Metazoa</taxon>
        <taxon>Ecdysozoa</taxon>
        <taxon>Arthropoda</taxon>
        <taxon>Crustacea</taxon>
        <taxon>Multicrustacea</taxon>
        <taxon>Malacostraca</taxon>
        <taxon>Eumalacostraca</taxon>
        <taxon>Eucarida</taxon>
        <taxon>Decapoda</taxon>
        <taxon>Pleocyemata</taxon>
        <taxon>Brachyura</taxon>
        <taxon>Eubrachyura</taxon>
        <taxon>Portunoidea</taxon>
        <taxon>Portunidae</taxon>
        <taxon>Portuninae</taxon>
        <taxon>Portunus</taxon>
    </lineage>
</organism>
<reference evidence="1 2" key="1">
    <citation type="submission" date="2019-05" db="EMBL/GenBank/DDBJ databases">
        <title>Another draft genome of Portunus trituberculatus and its Hox gene families provides insights of decapod evolution.</title>
        <authorList>
            <person name="Jeong J.-H."/>
            <person name="Song I."/>
            <person name="Kim S."/>
            <person name="Choi T."/>
            <person name="Kim D."/>
            <person name="Ryu S."/>
            <person name="Kim W."/>
        </authorList>
    </citation>
    <scope>NUCLEOTIDE SEQUENCE [LARGE SCALE GENOMIC DNA]</scope>
    <source>
        <tissue evidence="1">Muscle</tissue>
    </source>
</reference>
<accession>A0A5B7GZN8</accession>
<proteinExistence type="predicted"/>
<gene>
    <name evidence="1" type="primary">Cyp49a1_0</name>
    <name evidence="1" type="ORF">E2C01_059615</name>
</gene>
<evidence type="ECO:0000313" key="1">
    <source>
        <dbReference type="EMBL" id="MPC65480.1"/>
    </source>
</evidence>
<keyword evidence="2" id="KW-1185">Reference proteome</keyword>
<evidence type="ECO:0000313" key="2">
    <source>
        <dbReference type="Proteomes" id="UP000324222"/>
    </source>
</evidence>
<dbReference type="OrthoDB" id="3945418at2759"/>
<dbReference type="Proteomes" id="UP000324222">
    <property type="component" value="Unassembled WGS sequence"/>
</dbReference>
<protein>
    <submittedName>
        <fullName evidence="1">Putative cytochrome P450 49a1</fullName>
    </submittedName>
</protein>
<comment type="caution">
    <text evidence="1">The sequence shown here is derived from an EMBL/GenBank/DDBJ whole genome shotgun (WGS) entry which is preliminary data.</text>
</comment>
<dbReference type="EMBL" id="VSRR010023425">
    <property type="protein sequence ID" value="MPC65480.1"/>
    <property type="molecule type" value="Genomic_DNA"/>
</dbReference>
<dbReference type="AlphaFoldDB" id="A0A5B7GZN8"/>
<sequence>MYLSAAVGVVALDRRFGCLGAPEGSLEAQEGEELINLVNTLFSSLYVTEMRTQLWRLFQTPSYRRLKMNHEKLLK</sequence>
<name>A0A5B7GZN8_PORTR</name>